<comment type="caution">
    <text evidence="1">The sequence shown here is derived from an EMBL/GenBank/DDBJ whole genome shotgun (WGS) entry which is preliminary data.</text>
</comment>
<reference evidence="1 2" key="1">
    <citation type="journal article" date="2016" name="Nat. Commun.">
        <title>Thousands of microbial genomes shed light on interconnected biogeochemical processes in an aquifer system.</title>
        <authorList>
            <person name="Anantharaman K."/>
            <person name="Brown C.T."/>
            <person name="Hug L.A."/>
            <person name="Sharon I."/>
            <person name="Castelle C.J."/>
            <person name="Probst A.J."/>
            <person name="Thomas B.C."/>
            <person name="Singh A."/>
            <person name="Wilkins M.J."/>
            <person name="Karaoz U."/>
            <person name="Brodie E.L."/>
            <person name="Williams K.H."/>
            <person name="Hubbard S.S."/>
            <person name="Banfield J.F."/>
        </authorList>
    </citation>
    <scope>NUCLEOTIDE SEQUENCE [LARGE SCALE GENOMIC DNA]</scope>
</reference>
<dbReference type="InterPro" id="IPR000831">
    <property type="entry name" value="Trp_repress"/>
</dbReference>
<dbReference type="PANTHER" id="PTHR40080:SF1">
    <property type="entry name" value="TRPR-LIKE PROTEIN YERC_YECD"/>
    <property type="match status" value="1"/>
</dbReference>
<dbReference type="Proteomes" id="UP000176493">
    <property type="component" value="Unassembled WGS sequence"/>
</dbReference>
<dbReference type="InterPro" id="IPR038116">
    <property type="entry name" value="TrpR-like_sf"/>
</dbReference>
<evidence type="ECO:0008006" key="3">
    <source>
        <dbReference type="Google" id="ProtNLM"/>
    </source>
</evidence>
<dbReference type="Pfam" id="PF01371">
    <property type="entry name" value="Trp_repressor"/>
    <property type="match status" value="1"/>
</dbReference>
<accession>A0A1G2MBX8</accession>
<dbReference type="EMBL" id="MHRJ01000048">
    <property type="protein sequence ID" value="OHA21214.1"/>
    <property type="molecule type" value="Genomic_DNA"/>
</dbReference>
<gene>
    <name evidence="1" type="ORF">A2W52_01340</name>
</gene>
<dbReference type="AlphaFoldDB" id="A0A1G2MBX8"/>
<sequence length="110" mass="12787">MSLQERNKLLEEFWITLALLKNKNSIRNFLKDLLSETEAVMLARRLKIAELIHAGWSYDKIERKMHTSPATIASVHAWLDGGFGGYLESIMKLKEWKRERDRRGGADTKN</sequence>
<dbReference type="Gene3D" id="1.10.1270.10">
    <property type="entry name" value="TrpR-like"/>
    <property type="match status" value="1"/>
</dbReference>
<dbReference type="GO" id="GO:0043565">
    <property type="term" value="F:sequence-specific DNA binding"/>
    <property type="evidence" value="ECO:0007669"/>
    <property type="project" value="InterPro"/>
</dbReference>
<protein>
    <recommendedName>
        <fullName evidence="3">TrpR, YerC/YecD</fullName>
    </recommendedName>
</protein>
<evidence type="ECO:0000313" key="1">
    <source>
        <dbReference type="EMBL" id="OHA21214.1"/>
    </source>
</evidence>
<dbReference type="InterPro" id="IPR010921">
    <property type="entry name" value="Trp_repressor/repl_initiator"/>
</dbReference>
<dbReference type="InterPro" id="IPR013368">
    <property type="entry name" value="YecD_YerC"/>
</dbReference>
<dbReference type="GO" id="GO:0003700">
    <property type="term" value="F:DNA-binding transcription factor activity"/>
    <property type="evidence" value="ECO:0007669"/>
    <property type="project" value="InterPro"/>
</dbReference>
<proteinExistence type="predicted"/>
<name>A0A1G2MBX8_9BACT</name>
<dbReference type="SUPFAM" id="SSF48295">
    <property type="entry name" value="TrpR-like"/>
    <property type="match status" value="1"/>
</dbReference>
<dbReference type="PANTHER" id="PTHR40080">
    <property type="entry name" value="LMO1763 PROTEIN"/>
    <property type="match status" value="1"/>
</dbReference>
<organism evidence="1 2">
    <name type="scientific">Candidatus Taylorbacteria bacterium RIFCSPHIGHO2_02_49_25</name>
    <dbReference type="NCBI Taxonomy" id="1802305"/>
    <lineage>
        <taxon>Bacteria</taxon>
        <taxon>Candidatus Tayloriibacteriota</taxon>
    </lineage>
</organism>
<evidence type="ECO:0000313" key="2">
    <source>
        <dbReference type="Proteomes" id="UP000176493"/>
    </source>
</evidence>